<dbReference type="EMBL" id="LR796934">
    <property type="protein sequence ID" value="CAB4176480.1"/>
    <property type="molecule type" value="Genomic_DNA"/>
</dbReference>
<protein>
    <recommendedName>
        <fullName evidence="2">Integrase</fullName>
    </recommendedName>
</protein>
<evidence type="ECO:0000256" key="1">
    <source>
        <dbReference type="ARBA" id="ARBA00008857"/>
    </source>
</evidence>
<dbReference type="InterPro" id="IPR011010">
    <property type="entry name" value="DNA_brk_join_enz"/>
</dbReference>
<evidence type="ECO:0000256" key="9">
    <source>
        <dbReference type="PROSITE-ProRule" id="PRU01248"/>
    </source>
</evidence>
<dbReference type="GO" id="GO:0015074">
    <property type="term" value="P:DNA integration"/>
    <property type="evidence" value="ECO:0007669"/>
    <property type="project" value="UniProtKB-KW"/>
</dbReference>
<dbReference type="SUPFAM" id="SSF56349">
    <property type="entry name" value="DNA breaking-rejoining enzymes"/>
    <property type="match status" value="1"/>
</dbReference>
<dbReference type="GO" id="GO:0016740">
    <property type="term" value="F:transferase activity"/>
    <property type="evidence" value="ECO:0007669"/>
    <property type="project" value="UniProtKB-KW"/>
</dbReference>
<dbReference type="GO" id="GO:0003677">
    <property type="term" value="F:DNA binding"/>
    <property type="evidence" value="ECO:0007669"/>
    <property type="project" value="UniProtKB-UniRule"/>
</dbReference>
<keyword evidence="5" id="KW-0229">DNA integration</keyword>
<comment type="similarity">
    <text evidence="1">Belongs to the 'phage' integrase family.</text>
</comment>
<dbReference type="GO" id="GO:0016787">
    <property type="term" value="F:hydrolase activity"/>
    <property type="evidence" value="ECO:0007669"/>
    <property type="project" value="UniProtKB-KW"/>
</dbReference>
<evidence type="ECO:0000259" key="10">
    <source>
        <dbReference type="PROSITE" id="PS51898"/>
    </source>
</evidence>
<dbReference type="Gene3D" id="1.10.150.130">
    <property type="match status" value="1"/>
</dbReference>
<sequence>MLTKRGNSYQASFTVAGKRYRQSFKTEKEATLWRRRLELAVDSGEDTSPLLSSPTVDQKETHTLQDLFLITHKTRWSRLRTDSMTDVGGRVVAILSPGKLVTEITHAVVVKMVMELQLQGLSQATINRRLAALSTMMNLAADMGWIAAKPKIPFGREHKKERRWLTREEEEKILTKLGATPTADLVVVAVETGCRISELLNLRWRDVGIDRISLTITKNGKCRGVPLTQRAREVMERLPREGNGPFTDLSPTESSRRFKRAATAVGITDAGVVFHSLRHTCASRLVMAGVDVRRVQMWMGHQCIQSTLVYAHLAPSSMDDVVMLLERSRAG</sequence>
<keyword evidence="4" id="KW-0378">Hydrolase</keyword>
<dbReference type="GO" id="GO:0044826">
    <property type="term" value="P:viral genome integration into host DNA"/>
    <property type="evidence" value="ECO:0007669"/>
    <property type="project" value="UniProtKB-KW"/>
</dbReference>
<dbReference type="PROSITE" id="PS51898">
    <property type="entry name" value="TYR_RECOMBINASE"/>
    <property type="match status" value="1"/>
</dbReference>
<gene>
    <name evidence="12" type="ORF">UFOVP995_31</name>
</gene>
<dbReference type="GO" id="GO:0006310">
    <property type="term" value="P:DNA recombination"/>
    <property type="evidence" value="ECO:0007669"/>
    <property type="project" value="UniProtKB-KW"/>
</dbReference>
<feature type="domain" description="Tyr recombinase" evidence="10">
    <location>
        <begin position="160"/>
        <end position="323"/>
    </location>
</feature>
<keyword evidence="6 9" id="KW-0238">DNA-binding</keyword>
<keyword evidence="8" id="KW-1179">Viral genome integration</keyword>
<dbReference type="CDD" id="cd00796">
    <property type="entry name" value="INT_Rci_Hp1_C"/>
    <property type="match status" value="1"/>
</dbReference>
<evidence type="ECO:0000259" key="11">
    <source>
        <dbReference type="PROSITE" id="PS51900"/>
    </source>
</evidence>
<organism evidence="12">
    <name type="scientific">uncultured Caudovirales phage</name>
    <dbReference type="NCBI Taxonomy" id="2100421"/>
    <lineage>
        <taxon>Viruses</taxon>
        <taxon>Duplodnaviria</taxon>
        <taxon>Heunggongvirae</taxon>
        <taxon>Uroviricota</taxon>
        <taxon>Caudoviricetes</taxon>
        <taxon>Peduoviridae</taxon>
        <taxon>Maltschvirus</taxon>
        <taxon>Maltschvirus maltsch</taxon>
    </lineage>
</organism>
<dbReference type="Pfam" id="PF00589">
    <property type="entry name" value="Phage_integrase"/>
    <property type="match status" value="1"/>
</dbReference>
<evidence type="ECO:0000313" key="12">
    <source>
        <dbReference type="EMBL" id="CAB4176480.1"/>
    </source>
</evidence>
<evidence type="ECO:0000256" key="4">
    <source>
        <dbReference type="ARBA" id="ARBA00022801"/>
    </source>
</evidence>
<reference evidence="12" key="1">
    <citation type="submission" date="2020-05" db="EMBL/GenBank/DDBJ databases">
        <authorList>
            <person name="Chiriac C."/>
            <person name="Salcher M."/>
            <person name="Ghai R."/>
            <person name="Kavagutti S V."/>
        </authorList>
    </citation>
    <scope>NUCLEOTIDE SEQUENCE</scope>
</reference>
<evidence type="ECO:0000256" key="7">
    <source>
        <dbReference type="ARBA" id="ARBA00023172"/>
    </source>
</evidence>
<evidence type="ECO:0000256" key="6">
    <source>
        <dbReference type="ARBA" id="ARBA00023125"/>
    </source>
</evidence>
<accession>A0A6J5PX68</accession>
<keyword evidence="7" id="KW-0233">DNA recombination</keyword>
<keyword evidence="3" id="KW-0808">Transferase</keyword>
<dbReference type="InterPro" id="IPR013762">
    <property type="entry name" value="Integrase-like_cat_sf"/>
</dbReference>
<proteinExistence type="inferred from homology"/>
<name>A0A6J5PX68_9CAUD</name>
<evidence type="ECO:0000256" key="5">
    <source>
        <dbReference type="ARBA" id="ARBA00022908"/>
    </source>
</evidence>
<evidence type="ECO:0000256" key="3">
    <source>
        <dbReference type="ARBA" id="ARBA00022679"/>
    </source>
</evidence>
<dbReference type="Gene3D" id="1.10.443.10">
    <property type="entry name" value="Intergrase catalytic core"/>
    <property type="match status" value="1"/>
</dbReference>
<dbReference type="InterPro" id="IPR002104">
    <property type="entry name" value="Integrase_catalytic"/>
</dbReference>
<evidence type="ECO:0000256" key="8">
    <source>
        <dbReference type="ARBA" id="ARBA00023195"/>
    </source>
</evidence>
<feature type="domain" description="Core-binding (CB)" evidence="11">
    <location>
        <begin position="59"/>
        <end position="141"/>
    </location>
</feature>
<dbReference type="PANTHER" id="PTHR30349">
    <property type="entry name" value="PHAGE INTEGRASE-RELATED"/>
    <property type="match status" value="1"/>
</dbReference>
<dbReference type="InterPro" id="IPR010998">
    <property type="entry name" value="Integrase_recombinase_N"/>
</dbReference>
<dbReference type="PANTHER" id="PTHR30349:SF64">
    <property type="entry name" value="PROPHAGE INTEGRASE INTD-RELATED"/>
    <property type="match status" value="1"/>
</dbReference>
<keyword evidence="8" id="KW-1160">Virus entry into host cell</keyword>
<dbReference type="InterPro" id="IPR050090">
    <property type="entry name" value="Tyrosine_recombinase_XerCD"/>
</dbReference>
<dbReference type="GO" id="GO:0075713">
    <property type="term" value="P:establishment of integrated proviral latency"/>
    <property type="evidence" value="ECO:0007669"/>
    <property type="project" value="UniProtKB-KW"/>
</dbReference>
<evidence type="ECO:0000256" key="2">
    <source>
        <dbReference type="ARBA" id="ARBA00016082"/>
    </source>
</evidence>
<dbReference type="PROSITE" id="PS51900">
    <property type="entry name" value="CB"/>
    <property type="match status" value="1"/>
</dbReference>
<dbReference type="InterPro" id="IPR044068">
    <property type="entry name" value="CB"/>
</dbReference>